<accession>A0A1N7BHE1</accession>
<proteinExistence type="predicted"/>
<dbReference type="Proteomes" id="UP000185924">
    <property type="component" value="Unassembled WGS sequence"/>
</dbReference>
<keyword evidence="2" id="KW-1185">Reference proteome</keyword>
<dbReference type="AlphaFoldDB" id="A0A1N7BHE1"/>
<evidence type="ECO:0000313" key="2">
    <source>
        <dbReference type="Proteomes" id="UP000185924"/>
    </source>
</evidence>
<gene>
    <name evidence="1" type="ORF">SAMN05421545_3970</name>
</gene>
<evidence type="ECO:0000313" key="1">
    <source>
        <dbReference type="EMBL" id="SIR50777.1"/>
    </source>
</evidence>
<reference evidence="2" key="1">
    <citation type="submission" date="2017-01" db="EMBL/GenBank/DDBJ databases">
        <authorList>
            <person name="Varghese N."/>
            <person name="Submissions S."/>
        </authorList>
    </citation>
    <scope>NUCLEOTIDE SEQUENCE [LARGE SCALE GENOMIC DNA]</scope>
    <source>
        <strain evidence="2">DM9</strain>
    </source>
</reference>
<name>A0A1N7BHE1_9BACT</name>
<dbReference type="STRING" id="1077936.SAMN05421545_3970"/>
<sequence>MVHTEPSLSLQLFMYKPVSIKLKHEKVIPNNYPDHSDSY</sequence>
<protein>
    <submittedName>
        <fullName evidence="1">Uncharacterized protein</fullName>
    </submittedName>
</protein>
<organism evidence="1 2">
    <name type="scientific">Pontibacter lucknowensis</name>
    <dbReference type="NCBI Taxonomy" id="1077936"/>
    <lineage>
        <taxon>Bacteria</taxon>
        <taxon>Pseudomonadati</taxon>
        <taxon>Bacteroidota</taxon>
        <taxon>Cytophagia</taxon>
        <taxon>Cytophagales</taxon>
        <taxon>Hymenobacteraceae</taxon>
        <taxon>Pontibacter</taxon>
    </lineage>
</organism>
<dbReference type="EMBL" id="FTNM01000014">
    <property type="protein sequence ID" value="SIR50777.1"/>
    <property type="molecule type" value="Genomic_DNA"/>
</dbReference>